<dbReference type="InterPro" id="IPR014729">
    <property type="entry name" value="Rossmann-like_a/b/a_fold"/>
</dbReference>
<name>A0ABV4C8N0_9MYCO</name>
<keyword evidence="4" id="KW-1185">Reference proteome</keyword>
<dbReference type="EMBL" id="JBGEDP010000001">
    <property type="protein sequence ID" value="MEY8017625.1"/>
    <property type="molecule type" value="Genomic_DNA"/>
</dbReference>
<dbReference type="Pfam" id="PF00582">
    <property type="entry name" value="Usp"/>
    <property type="match status" value="1"/>
</dbReference>
<feature type="domain" description="UspA" evidence="2">
    <location>
        <begin position="8"/>
        <end position="133"/>
    </location>
</feature>
<gene>
    <name evidence="3" type="ORF">AB8998_22940</name>
</gene>
<dbReference type="SUPFAM" id="SSF52402">
    <property type="entry name" value="Adenine nucleotide alpha hydrolases-like"/>
    <property type="match status" value="2"/>
</dbReference>
<accession>A0ABV4C8N0</accession>
<reference evidence="3 4" key="1">
    <citation type="submission" date="2024-08" db="EMBL/GenBank/DDBJ databases">
        <title>Mycobacterium servetensis sp. nov., a novel rapid-growing mycobacterial species recovered from a human patient in Zaragoza, Spain.</title>
        <authorList>
            <person name="Tristancho-Baro A.I."/>
            <person name="Buenestado-Serrano S."/>
            <person name="Garcia De Viedma D."/>
            <person name="Milagro-Beamonte A."/>
            <person name="Burillo N."/>
            <person name="Sanz S."/>
            <person name="Lopez-Calleja A.I."/>
            <person name="Penas-Utrilla D."/>
            <person name="Guardingo M."/>
            <person name="Garcia M.J."/>
            <person name="Vinuelas-Bayon J."/>
        </authorList>
    </citation>
    <scope>NUCLEOTIDE SEQUENCE [LARGE SCALE GENOMIC DNA]</scope>
    <source>
        <strain evidence="4">HUMS_12744610</strain>
    </source>
</reference>
<protein>
    <submittedName>
        <fullName evidence="3">Universal stress protein</fullName>
    </submittedName>
</protein>
<dbReference type="Proteomes" id="UP001564760">
    <property type="component" value="Unassembled WGS sequence"/>
</dbReference>
<evidence type="ECO:0000313" key="3">
    <source>
        <dbReference type="EMBL" id="MEY8017625.1"/>
    </source>
</evidence>
<dbReference type="InterPro" id="IPR006016">
    <property type="entry name" value="UspA"/>
</dbReference>
<organism evidence="3 4">
    <name type="scientific">Mycobacterium servetii</name>
    <dbReference type="NCBI Taxonomy" id="3237418"/>
    <lineage>
        <taxon>Bacteria</taxon>
        <taxon>Bacillati</taxon>
        <taxon>Actinomycetota</taxon>
        <taxon>Actinomycetes</taxon>
        <taxon>Mycobacteriales</taxon>
        <taxon>Mycobacteriaceae</taxon>
        <taxon>Mycobacterium</taxon>
    </lineage>
</organism>
<comment type="caution">
    <text evidence="3">The sequence shown here is derived from an EMBL/GenBank/DDBJ whole genome shotgun (WGS) entry which is preliminary data.</text>
</comment>
<dbReference type="Gene3D" id="3.40.50.620">
    <property type="entry name" value="HUPs"/>
    <property type="match status" value="2"/>
</dbReference>
<dbReference type="RefSeq" id="WP_369739911.1">
    <property type="nucleotide sequence ID" value="NZ_JBGEDP010000001.1"/>
</dbReference>
<evidence type="ECO:0000256" key="1">
    <source>
        <dbReference type="ARBA" id="ARBA00008791"/>
    </source>
</evidence>
<evidence type="ECO:0000259" key="2">
    <source>
        <dbReference type="Pfam" id="PF00582"/>
    </source>
</evidence>
<dbReference type="InterPro" id="IPR006015">
    <property type="entry name" value="Universal_stress_UspA"/>
</dbReference>
<evidence type="ECO:0000313" key="4">
    <source>
        <dbReference type="Proteomes" id="UP001564760"/>
    </source>
</evidence>
<dbReference type="PRINTS" id="PR01438">
    <property type="entry name" value="UNVRSLSTRESS"/>
</dbReference>
<dbReference type="PANTHER" id="PTHR46268:SF6">
    <property type="entry name" value="UNIVERSAL STRESS PROTEIN UP12"/>
    <property type="match status" value="1"/>
</dbReference>
<sequence>MNESVQPRSVVVGVDGSKAALRAALWAVDEAVSRDATLRLVGAVEPGEGPDATQRVERAVNHATTAIQAAGAPPKMETRVTDGPAARSLIRASASATLLCVGAVGLRHFQPGRVGSTAAAVATSAHCPVAIVRAHQPRPPTGLAAAIVVELGGSIESEDAEIVLGAAVEEARLRDAALHAVVRGRADDTAGAAGQADRSALADLGRRLARWTRRYPDLRVESAVAQGGLLEYVAGHRPVQLAIVGSRNRQRLAELVGPAGAARLQDAGCSLLVVNRRHL</sequence>
<proteinExistence type="inferred from homology"/>
<dbReference type="PANTHER" id="PTHR46268">
    <property type="entry name" value="STRESS RESPONSE PROTEIN NHAX"/>
    <property type="match status" value="1"/>
</dbReference>
<comment type="similarity">
    <text evidence="1">Belongs to the universal stress protein A family.</text>
</comment>